<evidence type="ECO:0000259" key="4">
    <source>
        <dbReference type="Pfam" id="PF00394"/>
    </source>
</evidence>
<dbReference type="Pfam" id="PF00394">
    <property type="entry name" value="Cu-oxidase"/>
    <property type="match status" value="1"/>
</dbReference>
<keyword evidence="2" id="KW-0560">Oxidoreductase</keyword>
<dbReference type="InterPro" id="IPR002355">
    <property type="entry name" value="Cu_oxidase_Cu_BS"/>
</dbReference>
<dbReference type="EMBL" id="JAAVTX010000010">
    <property type="protein sequence ID" value="NKE48531.1"/>
    <property type="molecule type" value="Genomic_DNA"/>
</dbReference>
<organism evidence="7 8">
    <name type="scientific">Falsiroseomonas frigidaquae</name>
    <dbReference type="NCBI Taxonomy" id="487318"/>
    <lineage>
        <taxon>Bacteria</taxon>
        <taxon>Pseudomonadati</taxon>
        <taxon>Pseudomonadota</taxon>
        <taxon>Alphaproteobacteria</taxon>
        <taxon>Acetobacterales</taxon>
        <taxon>Roseomonadaceae</taxon>
        <taxon>Falsiroseomonas</taxon>
    </lineage>
</organism>
<comment type="caution">
    <text evidence="7">The sequence shown here is derived from an EMBL/GenBank/DDBJ whole genome shotgun (WGS) entry which is preliminary data.</text>
</comment>
<reference evidence="7 8" key="1">
    <citation type="submission" date="2020-03" db="EMBL/GenBank/DDBJ databases">
        <title>Roseomonas selenitidurans sp. nov. isolated from soil.</title>
        <authorList>
            <person name="Liu H."/>
        </authorList>
    </citation>
    <scope>NUCLEOTIDE SEQUENCE [LARGE SCALE GENOMIC DNA]</scope>
    <source>
        <strain evidence="7 8">JCM 15073</strain>
    </source>
</reference>
<dbReference type="PANTHER" id="PTHR11709">
    <property type="entry name" value="MULTI-COPPER OXIDASE"/>
    <property type="match status" value="1"/>
</dbReference>
<evidence type="ECO:0000259" key="5">
    <source>
        <dbReference type="Pfam" id="PF07731"/>
    </source>
</evidence>
<keyword evidence="3" id="KW-0732">Signal</keyword>
<dbReference type="RefSeq" id="WP_168054999.1">
    <property type="nucleotide sequence ID" value="NZ_JAATJR010000010.1"/>
</dbReference>
<dbReference type="Pfam" id="PF07732">
    <property type="entry name" value="Cu-oxidase_3"/>
    <property type="match status" value="1"/>
</dbReference>
<dbReference type="CDD" id="cd13906">
    <property type="entry name" value="CuRO_3_CumA_like"/>
    <property type="match status" value="1"/>
</dbReference>
<feature type="domain" description="Plastocyanin-like" evidence="4">
    <location>
        <begin position="206"/>
        <end position="291"/>
    </location>
</feature>
<dbReference type="InterPro" id="IPR045087">
    <property type="entry name" value="Cu-oxidase_fam"/>
</dbReference>
<keyword evidence="1" id="KW-0479">Metal-binding</keyword>
<keyword evidence="8" id="KW-1185">Reference proteome</keyword>
<dbReference type="Proteomes" id="UP000765160">
    <property type="component" value="Unassembled WGS sequence"/>
</dbReference>
<sequence>MPISRLPILGRRFLMLGGAAAFSATGLRPVPAVARAADSAVSGGSTIRLIARPGRAALAGPPHFGPETAVWGYDGRVPGPEIRVRQGERLRVVLENRLSEETTIHWHGLRVPNAMDGVPHLTQPPIAPGESFAYEFDATDAGTYWYHPHVRSFEQVARGLYGPLVVEEPEPPPTIDRDATWVLDDWRLLEDAQIAGGFGNAMEAGMTGRIGNTVTVNGRVPHGGFAVRSGERLRLRLINAANARIFGLVFEGHEPVVVALDGQPVAPHVPEDGRVVVGPGMRVDLVLDMTGQPGARARVLDTYYAKLEYRLLEIAYGAEPLRHRPPTAPIPGLPANPVPEPDLARAERHAVVLGGGMMNPLEGALVDGHWLDVREMMRRGLTWTVNGTAAAPGVHVHEPLAVLRRDASYVLAIRNETAWPHPMHLHGHSFRVIARNGVPTRHREWQDTVLIPRRESAEIAFVADNPGDWMFHCHVLEHQAAGMMGLVRVA</sequence>
<feature type="domain" description="Plastocyanin-like" evidence="5">
    <location>
        <begin position="396"/>
        <end position="489"/>
    </location>
</feature>
<dbReference type="InterPro" id="IPR008972">
    <property type="entry name" value="Cupredoxin"/>
</dbReference>
<evidence type="ECO:0000259" key="6">
    <source>
        <dbReference type="Pfam" id="PF07732"/>
    </source>
</evidence>
<feature type="signal peptide" evidence="3">
    <location>
        <begin position="1"/>
        <end position="23"/>
    </location>
</feature>
<feature type="domain" description="Plastocyanin-like" evidence="6">
    <location>
        <begin position="66"/>
        <end position="170"/>
    </location>
</feature>
<evidence type="ECO:0000256" key="3">
    <source>
        <dbReference type="SAM" id="SignalP"/>
    </source>
</evidence>
<evidence type="ECO:0000313" key="8">
    <source>
        <dbReference type="Proteomes" id="UP000765160"/>
    </source>
</evidence>
<evidence type="ECO:0000256" key="2">
    <source>
        <dbReference type="ARBA" id="ARBA00023002"/>
    </source>
</evidence>
<dbReference type="PROSITE" id="PS00079">
    <property type="entry name" value="MULTICOPPER_OXIDASE1"/>
    <property type="match status" value="1"/>
</dbReference>
<dbReference type="InterPro" id="IPR001117">
    <property type="entry name" value="Cu-oxidase_2nd"/>
</dbReference>
<dbReference type="PANTHER" id="PTHR11709:SF2">
    <property type="entry name" value="MULTICOPPER OXIDASE LPR1"/>
    <property type="match status" value="1"/>
</dbReference>
<protein>
    <submittedName>
        <fullName evidence="7">Multicopper oxidase family protein</fullName>
    </submittedName>
</protein>
<feature type="chain" id="PRO_5046325207" evidence="3">
    <location>
        <begin position="24"/>
        <end position="490"/>
    </location>
</feature>
<evidence type="ECO:0000313" key="7">
    <source>
        <dbReference type="EMBL" id="NKE48531.1"/>
    </source>
</evidence>
<dbReference type="InterPro" id="IPR011706">
    <property type="entry name" value="Cu-oxidase_C"/>
</dbReference>
<name>A0ABX1F801_9PROT</name>
<proteinExistence type="predicted"/>
<dbReference type="SUPFAM" id="SSF49503">
    <property type="entry name" value="Cupredoxins"/>
    <property type="match status" value="3"/>
</dbReference>
<dbReference type="Pfam" id="PF07731">
    <property type="entry name" value="Cu-oxidase_2"/>
    <property type="match status" value="1"/>
</dbReference>
<dbReference type="CDD" id="cd13861">
    <property type="entry name" value="CuRO_1_CumA_like"/>
    <property type="match status" value="1"/>
</dbReference>
<dbReference type="PROSITE" id="PS00080">
    <property type="entry name" value="MULTICOPPER_OXIDASE2"/>
    <property type="match status" value="1"/>
</dbReference>
<dbReference type="Gene3D" id="2.60.40.420">
    <property type="entry name" value="Cupredoxins - blue copper proteins"/>
    <property type="match status" value="3"/>
</dbReference>
<dbReference type="InterPro" id="IPR033138">
    <property type="entry name" value="Cu_oxidase_CS"/>
</dbReference>
<accession>A0ABX1F801</accession>
<evidence type="ECO:0000256" key="1">
    <source>
        <dbReference type="ARBA" id="ARBA00022723"/>
    </source>
</evidence>
<dbReference type="CDD" id="cd13885">
    <property type="entry name" value="CuRO_2_CumA_like"/>
    <property type="match status" value="1"/>
</dbReference>
<gene>
    <name evidence="7" type="ORF">HB662_27425</name>
</gene>
<dbReference type="InterPro" id="IPR011707">
    <property type="entry name" value="Cu-oxidase-like_N"/>
</dbReference>